<evidence type="ECO:0000313" key="2">
    <source>
        <dbReference type="EMBL" id="KAG9228935.1"/>
    </source>
</evidence>
<proteinExistence type="predicted"/>
<accession>A0A9P7Y9H9</accession>
<evidence type="ECO:0000256" key="1">
    <source>
        <dbReference type="SAM" id="MobiDB-lite"/>
    </source>
</evidence>
<reference evidence="2" key="1">
    <citation type="journal article" date="2021" name="IMA Fungus">
        <title>Genomic characterization of three marine fungi, including Emericellopsis atlantica sp. nov. with signatures of a generalist lifestyle and marine biomass degradation.</title>
        <authorList>
            <person name="Hagestad O.C."/>
            <person name="Hou L."/>
            <person name="Andersen J.H."/>
            <person name="Hansen E.H."/>
            <person name="Altermark B."/>
            <person name="Li C."/>
            <person name="Kuhnert E."/>
            <person name="Cox R.J."/>
            <person name="Crous P.W."/>
            <person name="Spatafora J.W."/>
            <person name="Lail K."/>
            <person name="Amirebrahimi M."/>
            <person name="Lipzen A."/>
            <person name="Pangilinan J."/>
            <person name="Andreopoulos W."/>
            <person name="Hayes R.D."/>
            <person name="Ng V."/>
            <person name="Grigoriev I.V."/>
            <person name="Jackson S.A."/>
            <person name="Sutton T.D.S."/>
            <person name="Dobson A.D.W."/>
            <person name="Rama T."/>
        </authorList>
    </citation>
    <scope>NUCLEOTIDE SEQUENCE</scope>
    <source>
        <strain evidence="2">TRa018bII</strain>
    </source>
</reference>
<name>A0A9P7Y9H9_9HELO</name>
<evidence type="ECO:0000313" key="3">
    <source>
        <dbReference type="Proteomes" id="UP000824998"/>
    </source>
</evidence>
<keyword evidence="3" id="KW-1185">Reference proteome</keyword>
<dbReference type="OrthoDB" id="3491794at2759"/>
<dbReference type="AlphaFoldDB" id="A0A9P7Y9H9"/>
<protein>
    <submittedName>
        <fullName evidence="2">Uncharacterized protein</fullName>
    </submittedName>
</protein>
<organism evidence="2 3">
    <name type="scientific">Amylocarpus encephaloides</name>
    <dbReference type="NCBI Taxonomy" id="45428"/>
    <lineage>
        <taxon>Eukaryota</taxon>
        <taxon>Fungi</taxon>
        <taxon>Dikarya</taxon>
        <taxon>Ascomycota</taxon>
        <taxon>Pezizomycotina</taxon>
        <taxon>Leotiomycetes</taxon>
        <taxon>Helotiales</taxon>
        <taxon>Helotiales incertae sedis</taxon>
        <taxon>Amylocarpus</taxon>
    </lineage>
</organism>
<gene>
    <name evidence="2" type="ORF">BJ875DRAFT_489391</name>
</gene>
<feature type="region of interest" description="Disordered" evidence="1">
    <location>
        <begin position="154"/>
        <end position="175"/>
    </location>
</feature>
<dbReference type="Proteomes" id="UP000824998">
    <property type="component" value="Unassembled WGS sequence"/>
</dbReference>
<sequence>MRSKDLVVLTGQKLANAAFMRVAEELGISEKDVKARYKRSKLLTLLLAEDGPGTLLQLGTGVDSIWETKLAKEDVQTLLNYRATHLVHLQTQARALDPCASQMLLDAMIAYGWSWGELAKSRSGLAVCLQRYKNLDQLAEIGSKPAITRSLRYPVMGEGSGTSDNKIQNKRRYDGLDNTGRSVKRVQRAEGIEEVDISMMMMQAHTAEYLDITTMMQQAQVLGLDISTMLQPRAPSNLNITKIMQQPLAFRQLDTSMEMQPALNFGRNTDIGGGVACAEVGETGYIGAGKTWADVPGLEPFSDIANDAATPLPGYEQQATANAQQYMLPTHVTTSPETLSFHFEQQEYE</sequence>
<comment type="caution">
    <text evidence="2">The sequence shown here is derived from an EMBL/GenBank/DDBJ whole genome shotgun (WGS) entry which is preliminary data.</text>
</comment>
<dbReference type="EMBL" id="MU251839">
    <property type="protein sequence ID" value="KAG9228935.1"/>
    <property type="molecule type" value="Genomic_DNA"/>
</dbReference>